<keyword evidence="1 3" id="KW-0378">Hydrolase</keyword>
<dbReference type="GO" id="GO:0000166">
    <property type="term" value="F:nucleotide binding"/>
    <property type="evidence" value="ECO:0007669"/>
    <property type="project" value="UniProtKB-KW"/>
</dbReference>
<dbReference type="UniPathway" id="UPA00610">
    <property type="reaction ID" value="UER00665"/>
</dbReference>
<accession>A0A1F7I7U6</accession>
<feature type="binding site" evidence="3">
    <location>
        <begin position="104"/>
        <end position="109"/>
    </location>
    <ligand>
        <name>dCTP</name>
        <dbReference type="ChEBI" id="CHEBI:61481"/>
    </ligand>
</feature>
<dbReference type="InterPro" id="IPR011962">
    <property type="entry name" value="dCTP_deaminase"/>
</dbReference>
<evidence type="ECO:0000313" key="4">
    <source>
        <dbReference type="EMBL" id="OGK39449.1"/>
    </source>
</evidence>
<dbReference type="Gene3D" id="2.70.40.10">
    <property type="match status" value="1"/>
</dbReference>
<comment type="pathway">
    <text evidence="3">Pyrimidine metabolism; dUMP biosynthesis; dUMP from dCTP (dUTP route): step 1/2.</text>
</comment>
<evidence type="ECO:0000313" key="5">
    <source>
        <dbReference type="Proteomes" id="UP000179024"/>
    </source>
</evidence>
<feature type="binding site" evidence="3">
    <location>
        <position position="165"/>
    </location>
    <ligand>
        <name>dCTP</name>
        <dbReference type="ChEBI" id="CHEBI:61481"/>
    </ligand>
</feature>
<dbReference type="HAMAP" id="MF_00146">
    <property type="entry name" value="dCTP_deaminase"/>
    <property type="match status" value="1"/>
</dbReference>
<comment type="catalytic activity">
    <reaction evidence="3">
        <text>dCTP + H2O + H(+) = dUTP + NH4(+)</text>
        <dbReference type="Rhea" id="RHEA:22680"/>
        <dbReference type="ChEBI" id="CHEBI:15377"/>
        <dbReference type="ChEBI" id="CHEBI:15378"/>
        <dbReference type="ChEBI" id="CHEBI:28938"/>
        <dbReference type="ChEBI" id="CHEBI:61481"/>
        <dbReference type="ChEBI" id="CHEBI:61555"/>
        <dbReference type="EC" id="3.5.4.13"/>
    </reaction>
</comment>
<comment type="function">
    <text evidence="3">Catalyzes the deamination of dCTP to dUTP.</text>
</comment>
<evidence type="ECO:0000256" key="3">
    <source>
        <dbReference type="HAMAP-Rule" id="MF_00146"/>
    </source>
</evidence>
<comment type="similarity">
    <text evidence="3">Belongs to the dCTP deaminase family.</text>
</comment>
<keyword evidence="3" id="KW-0547">Nucleotide-binding</keyword>
<dbReference type="EMBL" id="MGAE01000018">
    <property type="protein sequence ID" value="OGK39449.1"/>
    <property type="molecule type" value="Genomic_DNA"/>
</dbReference>
<dbReference type="CDD" id="cd07557">
    <property type="entry name" value="trimeric_dUTPase"/>
    <property type="match status" value="1"/>
</dbReference>
<dbReference type="EC" id="3.5.4.13" evidence="3"/>
<evidence type="ECO:0000256" key="2">
    <source>
        <dbReference type="ARBA" id="ARBA00023080"/>
    </source>
</evidence>
<dbReference type="InterPro" id="IPR036157">
    <property type="entry name" value="dUTPase-like_sf"/>
</dbReference>
<organism evidence="4 5">
    <name type="scientific">Candidatus Roizmanbacteria bacterium RIFCSPHIGHO2_12_FULL_44_10</name>
    <dbReference type="NCBI Taxonomy" id="1802054"/>
    <lineage>
        <taxon>Bacteria</taxon>
        <taxon>Candidatus Roizmaniibacteriota</taxon>
    </lineage>
</organism>
<dbReference type="GO" id="GO:0006229">
    <property type="term" value="P:dUTP biosynthetic process"/>
    <property type="evidence" value="ECO:0007669"/>
    <property type="project" value="UniProtKB-UniRule"/>
</dbReference>
<dbReference type="PANTHER" id="PTHR42680:SF3">
    <property type="entry name" value="DCTP DEAMINASE"/>
    <property type="match status" value="1"/>
</dbReference>
<comment type="caution">
    <text evidence="3">Lacks conserved residue(s) required for the propagation of feature annotation.</text>
</comment>
<dbReference type="SUPFAM" id="SSF51283">
    <property type="entry name" value="dUTPase-like"/>
    <property type="match status" value="1"/>
</dbReference>
<sequence>MLLSDRDIKENVKKKRIIVKPAPNFKTQLGPCSLDLRLGCDFRVFEYTSTPYIDIKKGMSAELTRPIRVEKNVPFTVQPGELVLATTEEWIELPDNMAARLEGRSSLGRIGIIVHATAQLIPPGWKGNLVLELSNIARLPVALYPGMRVCALSFEELSSPAAIPYYKNKTSKYINQKGSVASRIDKRDLG</sequence>
<evidence type="ECO:0000256" key="1">
    <source>
        <dbReference type="ARBA" id="ARBA00022801"/>
    </source>
</evidence>
<dbReference type="GO" id="GO:0008829">
    <property type="term" value="F:dCTP deaminase activity"/>
    <property type="evidence" value="ECO:0007669"/>
    <property type="project" value="UniProtKB-UniRule"/>
</dbReference>
<feature type="binding site" evidence="3">
    <location>
        <position position="176"/>
    </location>
    <ligand>
        <name>dCTP</name>
        <dbReference type="ChEBI" id="CHEBI:61481"/>
    </ligand>
</feature>
<comment type="caution">
    <text evidence="4">The sequence shown here is derived from an EMBL/GenBank/DDBJ whole genome shotgun (WGS) entry which is preliminary data.</text>
</comment>
<dbReference type="NCBIfam" id="TIGR02274">
    <property type="entry name" value="dCTP_deam"/>
    <property type="match status" value="1"/>
</dbReference>
<comment type="subunit">
    <text evidence="3">Homotrimer.</text>
</comment>
<proteinExistence type="inferred from homology"/>
<dbReference type="Proteomes" id="UP000179024">
    <property type="component" value="Unassembled WGS sequence"/>
</dbReference>
<dbReference type="GO" id="GO:0015949">
    <property type="term" value="P:nucleobase-containing small molecule interconversion"/>
    <property type="evidence" value="ECO:0007669"/>
    <property type="project" value="TreeGrafter"/>
</dbReference>
<gene>
    <name evidence="3" type="primary">dcd</name>
    <name evidence="4" type="ORF">A3F34_00705</name>
</gene>
<reference evidence="4 5" key="1">
    <citation type="journal article" date="2016" name="Nat. Commun.">
        <title>Thousands of microbial genomes shed light on interconnected biogeochemical processes in an aquifer system.</title>
        <authorList>
            <person name="Anantharaman K."/>
            <person name="Brown C.T."/>
            <person name="Hug L.A."/>
            <person name="Sharon I."/>
            <person name="Castelle C.J."/>
            <person name="Probst A.J."/>
            <person name="Thomas B.C."/>
            <person name="Singh A."/>
            <person name="Wilkins M.J."/>
            <person name="Karaoz U."/>
            <person name="Brodie E.L."/>
            <person name="Williams K.H."/>
            <person name="Hubbard S.S."/>
            <person name="Banfield J.F."/>
        </authorList>
    </citation>
    <scope>NUCLEOTIDE SEQUENCE [LARGE SCALE GENOMIC DNA]</scope>
</reference>
<feature type="binding site" evidence="3">
    <location>
        <position position="172"/>
    </location>
    <ligand>
        <name>dCTP</name>
        <dbReference type="ChEBI" id="CHEBI:61481"/>
    </ligand>
</feature>
<keyword evidence="2 3" id="KW-0546">Nucleotide metabolism</keyword>
<dbReference type="InterPro" id="IPR033704">
    <property type="entry name" value="dUTPase_trimeric"/>
</dbReference>
<feature type="binding site" evidence="3">
    <location>
        <begin position="130"/>
        <end position="132"/>
    </location>
    <ligand>
        <name>dCTP</name>
        <dbReference type="ChEBI" id="CHEBI:61481"/>
    </ligand>
</feature>
<protein>
    <recommendedName>
        <fullName evidence="3">dCTP deaminase</fullName>
        <ecNumber evidence="3">3.5.4.13</ecNumber>
    </recommendedName>
    <alternativeName>
        <fullName evidence="3">Deoxycytidine triphosphate deaminase</fullName>
    </alternativeName>
</protein>
<dbReference type="PANTHER" id="PTHR42680">
    <property type="entry name" value="DCTP DEAMINASE"/>
    <property type="match status" value="1"/>
</dbReference>
<dbReference type="GO" id="GO:0006226">
    <property type="term" value="P:dUMP biosynthetic process"/>
    <property type="evidence" value="ECO:0007669"/>
    <property type="project" value="UniProtKB-UniPathway"/>
</dbReference>
<feature type="active site" description="Proton donor/acceptor" evidence="3">
    <location>
        <position position="132"/>
    </location>
</feature>
<dbReference type="Pfam" id="PF22769">
    <property type="entry name" value="DCD"/>
    <property type="match status" value="1"/>
</dbReference>
<name>A0A1F7I7U6_9BACT</name>
<dbReference type="AlphaFoldDB" id="A0A1F7I7U6"/>